<dbReference type="InterPro" id="IPR034294">
    <property type="entry name" value="Aquaporin_transptr"/>
</dbReference>
<evidence type="ECO:0000256" key="2">
    <source>
        <dbReference type="ARBA" id="ARBA00022448"/>
    </source>
</evidence>
<keyword evidence="5 7" id="KW-0472">Membrane</keyword>
<dbReference type="AlphaFoldDB" id="D8QXS6"/>
<dbReference type="Gene3D" id="1.20.1080.10">
    <property type="entry name" value="Glycerol uptake facilitator protein"/>
    <property type="match status" value="1"/>
</dbReference>
<dbReference type="EMBL" id="GL377568">
    <property type="protein sequence ID" value="EFJ35091.1"/>
    <property type="molecule type" value="Genomic_DNA"/>
</dbReference>
<evidence type="ECO:0008006" key="10">
    <source>
        <dbReference type="Google" id="ProtNLM"/>
    </source>
</evidence>
<evidence type="ECO:0000313" key="9">
    <source>
        <dbReference type="Proteomes" id="UP000001514"/>
    </source>
</evidence>
<dbReference type="GO" id="GO:0016020">
    <property type="term" value="C:membrane"/>
    <property type="evidence" value="ECO:0007669"/>
    <property type="project" value="UniProtKB-SubCell"/>
</dbReference>
<dbReference type="PANTHER" id="PTHR45724:SF19">
    <property type="entry name" value="AQUAPORIN NIP6-1"/>
    <property type="match status" value="1"/>
</dbReference>
<keyword evidence="9" id="KW-1185">Reference proteome</keyword>
<dbReference type="InParanoid" id="D8QXS6"/>
<evidence type="ECO:0000256" key="3">
    <source>
        <dbReference type="ARBA" id="ARBA00022692"/>
    </source>
</evidence>
<comment type="subcellular location">
    <subcellularLocation>
        <location evidence="1">Membrane</location>
        <topology evidence="1">Multi-pass membrane protein</topology>
    </subcellularLocation>
</comment>
<feature type="transmembrane region" description="Helical" evidence="7">
    <location>
        <begin position="12"/>
        <end position="32"/>
    </location>
</feature>
<dbReference type="KEGG" id="smo:SELMODRAFT_80238"/>
<comment type="similarity">
    <text evidence="6">Belongs to the MIP/aquaporin (TC 1.A.8) family.</text>
</comment>
<dbReference type="SUPFAM" id="SSF81338">
    <property type="entry name" value="Aquaporin-like"/>
    <property type="match status" value="1"/>
</dbReference>
<feature type="transmembrane region" description="Helical" evidence="7">
    <location>
        <begin position="38"/>
        <end position="64"/>
    </location>
</feature>
<evidence type="ECO:0000313" key="8">
    <source>
        <dbReference type="EMBL" id="EFJ35091.1"/>
    </source>
</evidence>
<dbReference type="eggNOG" id="KOG0223">
    <property type="taxonomic scope" value="Eukaryota"/>
</dbReference>
<dbReference type="Proteomes" id="UP000001514">
    <property type="component" value="Unassembled WGS sequence"/>
</dbReference>
<feature type="transmembrane region" description="Helical" evidence="7">
    <location>
        <begin position="158"/>
        <end position="177"/>
    </location>
</feature>
<evidence type="ECO:0000256" key="1">
    <source>
        <dbReference type="ARBA" id="ARBA00004141"/>
    </source>
</evidence>
<keyword evidence="2 6" id="KW-0813">Transport</keyword>
<name>D8QXS6_SELML</name>
<keyword evidence="4 7" id="KW-1133">Transmembrane helix</keyword>
<dbReference type="InterPro" id="IPR022357">
    <property type="entry name" value="MIP_CS"/>
</dbReference>
<dbReference type="Gramene" id="EFJ35091">
    <property type="protein sequence ID" value="EFJ35091"/>
    <property type="gene ID" value="SELMODRAFT_80238"/>
</dbReference>
<dbReference type="STRING" id="88036.D8QXS6"/>
<organism evidence="9">
    <name type="scientific">Selaginella moellendorffii</name>
    <name type="common">Spikemoss</name>
    <dbReference type="NCBI Taxonomy" id="88036"/>
    <lineage>
        <taxon>Eukaryota</taxon>
        <taxon>Viridiplantae</taxon>
        <taxon>Streptophyta</taxon>
        <taxon>Embryophyta</taxon>
        <taxon>Tracheophyta</taxon>
        <taxon>Lycopodiopsida</taxon>
        <taxon>Selaginellales</taxon>
        <taxon>Selaginellaceae</taxon>
        <taxon>Selaginella</taxon>
    </lineage>
</organism>
<sequence>MCSLDSFVKVLAEFLGSLVLLLGCAGTAILASKPSNGFGIHGISAGAALTVMIVIFSTGHISGAHVNPAVSLAFASLGRFPWIQVPLYSGAQFLGSVCASFLLNALFQGDPNIHAGVTVPSNTEWQSFAVELVISAILMFVVTAVATDPHAIGDSAAVAVAATVYLNNLLASAISGASMNPIRTFGPALAAGEYRGLWVYFFGPILGTQLGAGFYTLIRSS</sequence>
<keyword evidence="3 6" id="KW-0812">Transmembrane</keyword>
<dbReference type="PROSITE" id="PS00221">
    <property type="entry name" value="MIP"/>
    <property type="match status" value="1"/>
</dbReference>
<gene>
    <name evidence="8" type="ORF">SELMODRAFT_80238</name>
</gene>
<dbReference type="OrthoDB" id="3222at2759"/>
<evidence type="ECO:0000256" key="7">
    <source>
        <dbReference type="SAM" id="Phobius"/>
    </source>
</evidence>
<proteinExistence type="inferred from homology"/>
<protein>
    <recommendedName>
        <fullName evidence="10">Aquaporin</fullName>
    </recommendedName>
</protein>
<dbReference type="GO" id="GO:0015267">
    <property type="term" value="F:channel activity"/>
    <property type="evidence" value="ECO:0007669"/>
    <property type="project" value="InterPro"/>
</dbReference>
<reference evidence="8 9" key="1">
    <citation type="journal article" date="2011" name="Science">
        <title>The Selaginella genome identifies genetic changes associated with the evolution of vascular plants.</title>
        <authorList>
            <person name="Banks J.A."/>
            <person name="Nishiyama T."/>
            <person name="Hasebe M."/>
            <person name="Bowman J.L."/>
            <person name="Gribskov M."/>
            <person name="dePamphilis C."/>
            <person name="Albert V.A."/>
            <person name="Aono N."/>
            <person name="Aoyama T."/>
            <person name="Ambrose B.A."/>
            <person name="Ashton N.W."/>
            <person name="Axtell M.J."/>
            <person name="Barker E."/>
            <person name="Barker M.S."/>
            <person name="Bennetzen J.L."/>
            <person name="Bonawitz N.D."/>
            <person name="Chapple C."/>
            <person name="Cheng C."/>
            <person name="Correa L.G."/>
            <person name="Dacre M."/>
            <person name="DeBarry J."/>
            <person name="Dreyer I."/>
            <person name="Elias M."/>
            <person name="Engstrom E.M."/>
            <person name="Estelle M."/>
            <person name="Feng L."/>
            <person name="Finet C."/>
            <person name="Floyd S.K."/>
            <person name="Frommer W.B."/>
            <person name="Fujita T."/>
            <person name="Gramzow L."/>
            <person name="Gutensohn M."/>
            <person name="Harholt J."/>
            <person name="Hattori M."/>
            <person name="Heyl A."/>
            <person name="Hirai T."/>
            <person name="Hiwatashi Y."/>
            <person name="Ishikawa M."/>
            <person name="Iwata M."/>
            <person name="Karol K.G."/>
            <person name="Koehler B."/>
            <person name="Kolukisaoglu U."/>
            <person name="Kubo M."/>
            <person name="Kurata T."/>
            <person name="Lalonde S."/>
            <person name="Li K."/>
            <person name="Li Y."/>
            <person name="Litt A."/>
            <person name="Lyons E."/>
            <person name="Manning G."/>
            <person name="Maruyama T."/>
            <person name="Michael T.P."/>
            <person name="Mikami K."/>
            <person name="Miyazaki S."/>
            <person name="Morinaga S."/>
            <person name="Murata T."/>
            <person name="Mueller-Roeber B."/>
            <person name="Nelson D.R."/>
            <person name="Obara M."/>
            <person name="Oguri Y."/>
            <person name="Olmstead R.G."/>
            <person name="Onodera N."/>
            <person name="Petersen B.L."/>
            <person name="Pils B."/>
            <person name="Prigge M."/>
            <person name="Rensing S.A."/>
            <person name="Riano-Pachon D.M."/>
            <person name="Roberts A.W."/>
            <person name="Sato Y."/>
            <person name="Scheller H.V."/>
            <person name="Schulz B."/>
            <person name="Schulz C."/>
            <person name="Shakirov E.V."/>
            <person name="Shibagaki N."/>
            <person name="Shinohara N."/>
            <person name="Shippen D.E."/>
            <person name="Soerensen I."/>
            <person name="Sotooka R."/>
            <person name="Sugimoto N."/>
            <person name="Sugita M."/>
            <person name="Sumikawa N."/>
            <person name="Tanurdzic M."/>
            <person name="Theissen G."/>
            <person name="Ulvskov P."/>
            <person name="Wakazuki S."/>
            <person name="Weng J.K."/>
            <person name="Willats W.W."/>
            <person name="Wipf D."/>
            <person name="Wolf P.G."/>
            <person name="Yang L."/>
            <person name="Zimmer A.D."/>
            <person name="Zhu Q."/>
            <person name="Mitros T."/>
            <person name="Hellsten U."/>
            <person name="Loque D."/>
            <person name="Otillar R."/>
            <person name="Salamov A."/>
            <person name="Schmutz J."/>
            <person name="Shapiro H."/>
            <person name="Lindquist E."/>
            <person name="Lucas S."/>
            <person name="Rokhsar D."/>
            <person name="Grigoriev I.V."/>
        </authorList>
    </citation>
    <scope>NUCLEOTIDE SEQUENCE [LARGE SCALE GENOMIC DNA]</scope>
</reference>
<dbReference type="Pfam" id="PF00230">
    <property type="entry name" value="MIP"/>
    <property type="match status" value="1"/>
</dbReference>
<dbReference type="PANTHER" id="PTHR45724">
    <property type="entry name" value="AQUAPORIN NIP2-1"/>
    <property type="match status" value="1"/>
</dbReference>
<feature type="transmembrane region" description="Helical" evidence="7">
    <location>
        <begin position="197"/>
        <end position="218"/>
    </location>
</feature>
<accession>D8QXS6</accession>
<dbReference type="InterPro" id="IPR000425">
    <property type="entry name" value="MIP"/>
</dbReference>
<feature type="transmembrane region" description="Helical" evidence="7">
    <location>
        <begin position="127"/>
        <end position="146"/>
    </location>
</feature>
<evidence type="ECO:0000256" key="4">
    <source>
        <dbReference type="ARBA" id="ARBA00022989"/>
    </source>
</evidence>
<dbReference type="InterPro" id="IPR023271">
    <property type="entry name" value="Aquaporin-like"/>
</dbReference>
<dbReference type="PRINTS" id="PR00783">
    <property type="entry name" value="MINTRINSICP"/>
</dbReference>
<evidence type="ECO:0000256" key="5">
    <source>
        <dbReference type="ARBA" id="ARBA00023136"/>
    </source>
</evidence>
<dbReference type="HOGENOM" id="CLU_020019_3_1_1"/>
<evidence type="ECO:0000256" key="6">
    <source>
        <dbReference type="RuleBase" id="RU000477"/>
    </source>
</evidence>
<feature type="transmembrane region" description="Helical" evidence="7">
    <location>
        <begin position="85"/>
        <end position="107"/>
    </location>
</feature>